<dbReference type="CDD" id="cd01647">
    <property type="entry name" value="RT_LTR"/>
    <property type="match status" value="1"/>
</dbReference>
<dbReference type="InterPro" id="IPR043128">
    <property type="entry name" value="Rev_trsase/Diguanyl_cyclase"/>
</dbReference>
<dbReference type="PANTHER" id="PTHR37984">
    <property type="entry name" value="PROTEIN CBG26694"/>
    <property type="match status" value="1"/>
</dbReference>
<dbReference type="EMBL" id="JAUCMX010000009">
    <property type="protein sequence ID" value="KAK3535143.1"/>
    <property type="molecule type" value="Genomic_DNA"/>
</dbReference>
<organism evidence="5 6">
    <name type="scientific">Hemibagrus guttatus</name>
    <dbReference type="NCBI Taxonomy" id="175788"/>
    <lineage>
        <taxon>Eukaryota</taxon>
        <taxon>Metazoa</taxon>
        <taxon>Chordata</taxon>
        <taxon>Craniata</taxon>
        <taxon>Vertebrata</taxon>
        <taxon>Euteleostomi</taxon>
        <taxon>Actinopterygii</taxon>
        <taxon>Neopterygii</taxon>
        <taxon>Teleostei</taxon>
        <taxon>Ostariophysi</taxon>
        <taxon>Siluriformes</taxon>
        <taxon>Bagridae</taxon>
        <taxon>Hemibagrus</taxon>
    </lineage>
</organism>
<evidence type="ECO:0000256" key="3">
    <source>
        <dbReference type="SAM" id="MobiDB-lite"/>
    </source>
</evidence>
<dbReference type="InterPro" id="IPR050951">
    <property type="entry name" value="Retrovirus_Pol_polyprotein"/>
</dbReference>
<dbReference type="SUPFAM" id="SSF56672">
    <property type="entry name" value="DNA/RNA polymerases"/>
    <property type="match status" value="1"/>
</dbReference>
<dbReference type="EC" id="3.1.26.4" evidence="2"/>
<protein>
    <recommendedName>
        <fullName evidence="2">ribonuclease H</fullName>
        <ecNumber evidence="2">3.1.26.4</ecNumber>
    </recommendedName>
</protein>
<name>A0AAE0V4E2_9TELE</name>
<comment type="similarity">
    <text evidence="1">Belongs to the beta type-B retroviral polymerase family. HERV class-II K(HML-2) pol subfamily.</text>
</comment>
<accession>A0AAE0V4E2</accession>
<evidence type="ECO:0000256" key="2">
    <source>
        <dbReference type="ARBA" id="ARBA00012180"/>
    </source>
</evidence>
<dbReference type="Gene3D" id="3.10.10.10">
    <property type="entry name" value="HIV Type 1 Reverse Transcriptase, subunit A, domain 1"/>
    <property type="match status" value="1"/>
</dbReference>
<dbReference type="GO" id="GO:0004523">
    <property type="term" value="F:RNA-DNA hybrid ribonuclease activity"/>
    <property type="evidence" value="ECO:0007669"/>
    <property type="project" value="UniProtKB-EC"/>
</dbReference>
<evidence type="ECO:0000313" key="6">
    <source>
        <dbReference type="Proteomes" id="UP001274896"/>
    </source>
</evidence>
<dbReference type="Gene3D" id="3.30.70.270">
    <property type="match status" value="2"/>
</dbReference>
<dbReference type="PANTHER" id="PTHR37984:SF5">
    <property type="entry name" value="PROTEIN NYNRIN-LIKE"/>
    <property type="match status" value="1"/>
</dbReference>
<feature type="region of interest" description="Disordered" evidence="3">
    <location>
        <begin position="365"/>
        <end position="403"/>
    </location>
</feature>
<feature type="domain" description="Reverse transcriptase" evidence="4">
    <location>
        <begin position="18"/>
        <end position="197"/>
    </location>
</feature>
<gene>
    <name evidence="5" type="ORF">QTP70_004798</name>
</gene>
<dbReference type="InterPro" id="IPR043502">
    <property type="entry name" value="DNA/RNA_pol_sf"/>
</dbReference>
<dbReference type="AlphaFoldDB" id="A0AAE0V4E2"/>
<dbReference type="PROSITE" id="PS50878">
    <property type="entry name" value="RT_POL"/>
    <property type="match status" value="1"/>
</dbReference>
<evidence type="ECO:0000313" key="5">
    <source>
        <dbReference type="EMBL" id="KAK3535143.1"/>
    </source>
</evidence>
<evidence type="ECO:0000256" key="1">
    <source>
        <dbReference type="ARBA" id="ARBA00010879"/>
    </source>
</evidence>
<dbReference type="InterPro" id="IPR000477">
    <property type="entry name" value="RT_dom"/>
</dbReference>
<comment type="caution">
    <text evidence="5">The sequence shown here is derived from an EMBL/GenBank/DDBJ whole genome shotgun (WGS) entry which is preliminary data.</text>
</comment>
<keyword evidence="6" id="KW-1185">Reference proteome</keyword>
<dbReference type="Pfam" id="PF00078">
    <property type="entry name" value="RVT_1"/>
    <property type="match status" value="1"/>
</dbReference>
<sequence>MGVESTGETAIAHIPQQYVEFHGVFVYAPGGGGVFLHGKERRGLRPCIDYWGLNAITVRYPYPLLLVPAALEQLRGARFFTKLDLRSMYNLIRIKEGDEWKTAFHTTQGHYEYLVMPFGLTNAPEVFQALINGVFQDVLNKYVIAYIDDILVYSTSFEDQVCHVREVLSRLLTNCLYVKLEKCEFHRHTVTFLGYVISPQGVEIDQSKVQAVTGWPKPTTVKVLQCFLGFANFYCRFICNYSSIASPLTSLLKGKPHKLAWGVSSPGSVCYAQTELHHGPNPVSSRPELAFRCGGGCLQLWGRGCALAETWNGIHAKREFSMTYRPGSKISNAKELSLQFEVVPPPPHPDSHSAPVRHLSAHLLEPHGRDSAGPCQGAPTSPKSSRQSVCSQPVPPASYAVGT</sequence>
<reference evidence="5" key="1">
    <citation type="submission" date="2023-06" db="EMBL/GenBank/DDBJ databases">
        <title>Male Hemibagrus guttatus genome.</title>
        <authorList>
            <person name="Bian C."/>
        </authorList>
    </citation>
    <scope>NUCLEOTIDE SEQUENCE</scope>
    <source>
        <strain evidence="5">Male_cb2023</strain>
        <tissue evidence="5">Muscle</tissue>
    </source>
</reference>
<evidence type="ECO:0000259" key="4">
    <source>
        <dbReference type="PROSITE" id="PS50878"/>
    </source>
</evidence>
<proteinExistence type="inferred from homology"/>
<feature type="compositionally biased region" description="Polar residues" evidence="3">
    <location>
        <begin position="378"/>
        <end position="391"/>
    </location>
</feature>
<dbReference type="Proteomes" id="UP001274896">
    <property type="component" value="Unassembled WGS sequence"/>
</dbReference>